<sequence>MLPIAKRLNDVKEYYFSIKLREVRSLIAQGKPIINLGIGSPDLAPPETVIRALKNADVHGYQSYQGLPELRKAMASFYKRYYGVDLGFEHEILPLMGSKEGILHISMAFLNEGDQVLIPDPGYPTYASVARLIQAVPVTYALRASNTWWPDFNELEKSDLSKVKIMWVNYPHMPTGSNASKKLFEELVAFGKKHQILIVNDNPYSFVLNDNPKSILSVTGAKDTAIELNSLSKTFNMAGWRVGMVVGHAEYLDAILKVKSNMDSGMYYGIQQGAIEALGLSSEWFDQMNMVYKKRRAIIWEICDQLKCTYDRESSGLFVWAKIPSNKTSQQMTDQLLYENNVFITPGTVFGSQGEGYIRFSLCVEEDKIKEVSHRLSKYQVS</sequence>
<comment type="caution">
    <text evidence="6">The sequence shown here is derived from an EMBL/GenBank/DDBJ whole genome shotgun (WGS) entry which is preliminary data.</text>
</comment>
<dbReference type="InterPro" id="IPR004839">
    <property type="entry name" value="Aminotransferase_I/II_large"/>
</dbReference>
<evidence type="ECO:0000256" key="2">
    <source>
        <dbReference type="ARBA" id="ARBA00022576"/>
    </source>
</evidence>
<feature type="domain" description="Aminotransferase class I/classII large" evidence="5">
    <location>
        <begin position="32"/>
        <end position="376"/>
    </location>
</feature>
<dbReference type="EMBL" id="JBCDNA010000003">
    <property type="protein sequence ID" value="MEL4456897.1"/>
    <property type="molecule type" value="Genomic_DNA"/>
</dbReference>
<dbReference type="Gene3D" id="3.90.1150.10">
    <property type="entry name" value="Aspartate Aminotransferase, domain 1"/>
    <property type="match status" value="1"/>
</dbReference>
<keyword evidence="3 4" id="KW-0808">Transferase</keyword>
<dbReference type="PANTHER" id="PTHR42832">
    <property type="entry name" value="AMINO ACID AMINOTRANSFERASE"/>
    <property type="match status" value="1"/>
</dbReference>
<dbReference type="Pfam" id="PF00155">
    <property type="entry name" value="Aminotran_1_2"/>
    <property type="match status" value="1"/>
</dbReference>
<evidence type="ECO:0000313" key="6">
    <source>
        <dbReference type="EMBL" id="MEL4456897.1"/>
    </source>
</evidence>
<comment type="similarity">
    <text evidence="4">Belongs to the class-I pyridoxal-phosphate-dependent aminotransferase family.</text>
</comment>
<accession>A0ABU9L5B8</accession>
<dbReference type="CDD" id="cd00609">
    <property type="entry name" value="AAT_like"/>
    <property type="match status" value="1"/>
</dbReference>
<keyword evidence="7" id="KW-1185">Reference proteome</keyword>
<dbReference type="InterPro" id="IPR015422">
    <property type="entry name" value="PyrdxlP-dep_Trfase_small"/>
</dbReference>
<evidence type="ECO:0000256" key="1">
    <source>
        <dbReference type="ARBA" id="ARBA00001933"/>
    </source>
</evidence>
<dbReference type="RefSeq" id="WP_342161061.1">
    <property type="nucleotide sequence ID" value="NZ_JBCDNA010000003.1"/>
</dbReference>
<dbReference type="PANTHER" id="PTHR42832:SF3">
    <property type="entry name" value="L-GLUTAMINE--4-(METHYLSULFANYL)-2-OXOBUTANOATE AMINOTRANSFERASE"/>
    <property type="match status" value="1"/>
</dbReference>
<evidence type="ECO:0000313" key="7">
    <source>
        <dbReference type="Proteomes" id="UP001474120"/>
    </source>
</evidence>
<keyword evidence="2 4" id="KW-0032">Aminotransferase</keyword>
<dbReference type="Proteomes" id="UP001474120">
    <property type="component" value="Unassembled WGS sequence"/>
</dbReference>
<dbReference type="InterPro" id="IPR004838">
    <property type="entry name" value="NHTrfase_class1_PyrdxlP-BS"/>
</dbReference>
<dbReference type="InterPro" id="IPR015424">
    <property type="entry name" value="PyrdxlP-dep_Trfase"/>
</dbReference>
<dbReference type="InterPro" id="IPR015421">
    <property type="entry name" value="PyrdxlP-dep_Trfase_major"/>
</dbReference>
<dbReference type="SUPFAM" id="SSF53383">
    <property type="entry name" value="PLP-dependent transferases"/>
    <property type="match status" value="1"/>
</dbReference>
<name>A0ABU9L5B8_9FLAO</name>
<dbReference type="EC" id="2.6.1.-" evidence="4"/>
<comment type="cofactor">
    <cofactor evidence="1 4">
        <name>pyridoxal 5'-phosphate</name>
        <dbReference type="ChEBI" id="CHEBI:597326"/>
    </cofactor>
</comment>
<reference evidence="6 7" key="1">
    <citation type="submission" date="2024-04" db="EMBL/GenBank/DDBJ databases">
        <title>whole genome sequencing of Lutimonas vermicola strain IMCC1616.</title>
        <authorList>
            <person name="Bae S.S."/>
        </authorList>
    </citation>
    <scope>NUCLEOTIDE SEQUENCE [LARGE SCALE GENOMIC DNA]</scope>
    <source>
        <strain evidence="6 7">IMCC1616</strain>
    </source>
</reference>
<evidence type="ECO:0000259" key="5">
    <source>
        <dbReference type="Pfam" id="PF00155"/>
    </source>
</evidence>
<dbReference type="PROSITE" id="PS00105">
    <property type="entry name" value="AA_TRANSFER_CLASS_1"/>
    <property type="match status" value="1"/>
</dbReference>
<dbReference type="InterPro" id="IPR050881">
    <property type="entry name" value="LL-DAP_aminotransferase"/>
</dbReference>
<gene>
    <name evidence="6" type="ORF">AABB81_13385</name>
</gene>
<dbReference type="Gene3D" id="3.40.640.10">
    <property type="entry name" value="Type I PLP-dependent aspartate aminotransferase-like (Major domain)"/>
    <property type="match status" value="1"/>
</dbReference>
<protein>
    <recommendedName>
        <fullName evidence="4">Aminotransferase</fullName>
        <ecNumber evidence="4">2.6.1.-</ecNumber>
    </recommendedName>
</protein>
<evidence type="ECO:0000256" key="4">
    <source>
        <dbReference type="RuleBase" id="RU000481"/>
    </source>
</evidence>
<evidence type="ECO:0000256" key="3">
    <source>
        <dbReference type="ARBA" id="ARBA00022679"/>
    </source>
</evidence>
<organism evidence="6 7">
    <name type="scientific">Lutimonas vermicola</name>
    <dbReference type="NCBI Taxonomy" id="414288"/>
    <lineage>
        <taxon>Bacteria</taxon>
        <taxon>Pseudomonadati</taxon>
        <taxon>Bacteroidota</taxon>
        <taxon>Flavobacteriia</taxon>
        <taxon>Flavobacteriales</taxon>
        <taxon>Flavobacteriaceae</taxon>
        <taxon>Lutimonas</taxon>
    </lineage>
</organism>
<dbReference type="GO" id="GO:0008483">
    <property type="term" value="F:transaminase activity"/>
    <property type="evidence" value="ECO:0007669"/>
    <property type="project" value="UniProtKB-KW"/>
</dbReference>
<proteinExistence type="inferred from homology"/>